<evidence type="ECO:0000259" key="1">
    <source>
        <dbReference type="PROSITE" id="PS50943"/>
    </source>
</evidence>
<dbReference type="Pfam" id="PF01381">
    <property type="entry name" value="HTH_3"/>
    <property type="match status" value="1"/>
</dbReference>
<dbReference type="InterPro" id="IPR001387">
    <property type="entry name" value="Cro/C1-type_HTH"/>
</dbReference>
<dbReference type="SMART" id="SM00530">
    <property type="entry name" value="HTH_XRE"/>
    <property type="match status" value="1"/>
</dbReference>
<dbReference type="Proteomes" id="UP000255248">
    <property type="component" value="Unassembled WGS sequence"/>
</dbReference>
<dbReference type="KEGG" id="eho:A9798_08350"/>
<dbReference type="OrthoDB" id="5891007at2"/>
<keyword evidence="4" id="KW-1185">Reference proteome</keyword>
<feature type="domain" description="HTH cro/C1-type" evidence="1">
    <location>
        <begin position="13"/>
        <end position="67"/>
    </location>
</feature>
<dbReference type="CDD" id="cd00093">
    <property type="entry name" value="HTH_XRE"/>
    <property type="match status" value="1"/>
</dbReference>
<organism evidence="3 5">
    <name type="scientific">Edwardsiella hoshinae</name>
    <dbReference type="NCBI Taxonomy" id="93378"/>
    <lineage>
        <taxon>Bacteria</taxon>
        <taxon>Pseudomonadati</taxon>
        <taxon>Pseudomonadota</taxon>
        <taxon>Gammaproteobacteria</taxon>
        <taxon>Enterobacterales</taxon>
        <taxon>Hafniaceae</taxon>
        <taxon>Edwardsiella</taxon>
    </lineage>
</organism>
<dbReference type="AlphaFoldDB" id="A0A376DEM9"/>
<evidence type="ECO:0000313" key="2">
    <source>
        <dbReference type="EMBL" id="AOV96972.1"/>
    </source>
</evidence>
<dbReference type="Gene3D" id="1.10.260.40">
    <property type="entry name" value="lambda repressor-like DNA-binding domains"/>
    <property type="match status" value="1"/>
</dbReference>
<dbReference type="EMBL" id="CP016043">
    <property type="protein sequence ID" value="AOV96972.1"/>
    <property type="molecule type" value="Genomic_DNA"/>
</dbReference>
<dbReference type="InterPro" id="IPR010982">
    <property type="entry name" value="Lambda_DNA-bd_dom_sf"/>
</dbReference>
<dbReference type="SUPFAM" id="SSF47413">
    <property type="entry name" value="lambda repressor-like DNA-binding domains"/>
    <property type="match status" value="1"/>
</dbReference>
<dbReference type="EMBL" id="UFXZ01000001">
    <property type="protein sequence ID" value="STC88249.1"/>
    <property type="molecule type" value="Genomic_DNA"/>
</dbReference>
<dbReference type="PROSITE" id="PS50943">
    <property type="entry name" value="HTH_CROC1"/>
    <property type="match status" value="1"/>
</dbReference>
<proteinExistence type="predicted"/>
<dbReference type="RefSeq" id="WP_024523422.1">
    <property type="nucleotide sequence ID" value="NZ_CP016043.1"/>
</dbReference>
<evidence type="ECO:0000313" key="3">
    <source>
        <dbReference type="EMBL" id="STC88249.1"/>
    </source>
</evidence>
<protein>
    <submittedName>
        <fullName evidence="3">Antitoxin HipB</fullName>
    </submittedName>
    <submittedName>
        <fullName evidence="2">XRE family transcriptional regulator</fullName>
    </submittedName>
</protein>
<name>A0A376DEM9_9GAMM</name>
<reference evidence="3 5" key="2">
    <citation type="submission" date="2018-06" db="EMBL/GenBank/DDBJ databases">
        <authorList>
            <consortium name="Pathogen Informatics"/>
            <person name="Doyle S."/>
        </authorList>
    </citation>
    <scope>NUCLEOTIDE SEQUENCE [LARGE SCALE GENOMIC DNA]</scope>
    <source>
        <strain evidence="3 5">NCTC12121</strain>
    </source>
</reference>
<sequence>MKVTSAEALAAAVRDQRKCRRLTQKETAAQVGIKQSTVSGFETHPQATKLDTLFKILAALELELQVVPRGSTVDVGGGWTKEW</sequence>
<gene>
    <name evidence="3" type="primary">hipB</name>
    <name evidence="2" type="ORF">A9798_08350</name>
    <name evidence="3" type="ORF">NCTC12121_01722</name>
</gene>
<dbReference type="STRING" id="93378.A9798_08350"/>
<dbReference type="Proteomes" id="UP000175893">
    <property type="component" value="Chromosome"/>
</dbReference>
<accession>A0A376DEM9</accession>
<evidence type="ECO:0000313" key="5">
    <source>
        <dbReference type="Proteomes" id="UP000255248"/>
    </source>
</evidence>
<reference evidence="2 4" key="1">
    <citation type="submission" date="2016-06" db="EMBL/GenBank/DDBJ databases">
        <title>Complete genome sequence of Edwardsiella hoshinae ATCC 35051.</title>
        <authorList>
            <person name="Reichley S.R."/>
            <person name="Waldbieser G.C."/>
            <person name="Lawrence M.L."/>
            <person name="Griffin M.J."/>
        </authorList>
    </citation>
    <scope>NUCLEOTIDE SEQUENCE [LARGE SCALE GENOMIC DNA]</scope>
    <source>
        <strain evidence="2 4">ATCC 35051</strain>
    </source>
</reference>
<dbReference type="GO" id="GO:0003677">
    <property type="term" value="F:DNA binding"/>
    <property type="evidence" value="ECO:0007669"/>
    <property type="project" value="InterPro"/>
</dbReference>
<evidence type="ECO:0000313" key="4">
    <source>
        <dbReference type="Proteomes" id="UP000175893"/>
    </source>
</evidence>